<feature type="domain" description="NAD(P)-binding" evidence="1">
    <location>
        <begin position="8"/>
        <end position="71"/>
    </location>
</feature>
<evidence type="ECO:0000259" key="1">
    <source>
        <dbReference type="Pfam" id="PF13460"/>
    </source>
</evidence>
<evidence type="ECO:0000313" key="2">
    <source>
        <dbReference type="EMBL" id="GAA2149661.1"/>
    </source>
</evidence>
<reference evidence="3" key="1">
    <citation type="journal article" date="2019" name="Int. J. Syst. Evol. Microbiol.">
        <title>The Global Catalogue of Microorganisms (GCM) 10K type strain sequencing project: providing services to taxonomists for standard genome sequencing and annotation.</title>
        <authorList>
            <consortium name="The Broad Institute Genomics Platform"/>
            <consortium name="The Broad Institute Genome Sequencing Center for Infectious Disease"/>
            <person name="Wu L."/>
            <person name="Ma J."/>
        </authorList>
    </citation>
    <scope>NUCLEOTIDE SEQUENCE [LARGE SCALE GENOMIC DNA]</scope>
    <source>
        <strain evidence="3">JCM 16022</strain>
    </source>
</reference>
<evidence type="ECO:0000313" key="3">
    <source>
        <dbReference type="Proteomes" id="UP001501771"/>
    </source>
</evidence>
<dbReference type="InterPro" id="IPR016040">
    <property type="entry name" value="NAD(P)-bd_dom"/>
</dbReference>
<proteinExistence type="predicted"/>
<sequence length="73" mass="7963">MNLVLLTGASGFLGIHVLQRLLDEDCRVRAFVRTPAKLHENLALLGVDPEDQRIEVVPGDMTDGAAVRQAARL</sequence>
<keyword evidence="3" id="KW-1185">Reference proteome</keyword>
<dbReference type="InterPro" id="IPR036291">
    <property type="entry name" value="NAD(P)-bd_dom_sf"/>
</dbReference>
<dbReference type="EMBL" id="BAAAQR010000009">
    <property type="protein sequence ID" value="GAA2149661.1"/>
    <property type="molecule type" value="Genomic_DNA"/>
</dbReference>
<dbReference type="RefSeq" id="WP_344153694.1">
    <property type="nucleotide sequence ID" value="NZ_BAAAQR010000009.1"/>
</dbReference>
<dbReference type="Proteomes" id="UP001501771">
    <property type="component" value="Unassembled WGS sequence"/>
</dbReference>
<dbReference type="SUPFAM" id="SSF51735">
    <property type="entry name" value="NAD(P)-binding Rossmann-fold domains"/>
    <property type="match status" value="1"/>
</dbReference>
<comment type="caution">
    <text evidence="2">The sequence shown here is derived from an EMBL/GenBank/DDBJ whole genome shotgun (WGS) entry which is preliminary data.</text>
</comment>
<protein>
    <recommendedName>
        <fullName evidence="1">NAD(P)-binding domain-containing protein</fullName>
    </recommendedName>
</protein>
<dbReference type="Gene3D" id="3.40.50.720">
    <property type="entry name" value="NAD(P)-binding Rossmann-like Domain"/>
    <property type="match status" value="1"/>
</dbReference>
<gene>
    <name evidence="2" type="ORF">GCM10009844_29560</name>
</gene>
<accession>A0ABP5LLZ0</accession>
<name>A0ABP5LLZ0_9ACTN</name>
<organism evidence="2 3">
    <name type="scientific">Nocardioides koreensis</name>
    <dbReference type="NCBI Taxonomy" id="433651"/>
    <lineage>
        <taxon>Bacteria</taxon>
        <taxon>Bacillati</taxon>
        <taxon>Actinomycetota</taxon>
        <taxon>Actinomycetes</taxon>
        <taxon>Propionibacteriales</taxon>
        <taxon>Nocardioidaceae</taxon>
        <taxon>Nocardioides</taxon>
    </lineage>
</organism>
<dbReference type="Pfam" id="PF13460">
    <property type="entry name" value="NAD_binding_10"/>
    <property type="match status" value="1"/>
</dbReference>